<sequence length="81" mass="8172">MLADDSFHGDVVVQCSSNDDGNYRRRGVSVECGANDTGESPAIAGGGRSSRGSAVESILVIADTERVSSPATGGSVADGNR</sequence>
<evidence type="ECO:0000313" key="3">
    <source>
        <dbReference type="Proteomes" id="UP000011625"/>
    </source>
</evidence>
<proteinExistence type="predicted"/>
<organism evidence="2 3">
    <name type="scientific">Halococcus salifodinae DSM 8989</name>
    <dbReference type="NCBI Taxonomy" id="1227456"/>
    <lineage>
        <taxon>Archaea</taxon>
        <taxon>Methanobacteriati</taxon>
        <taxon>Methanobacteriota</taxon>
        <taxon>Stenosarchaea group</taxon>
        <taxon>Halobacteria</taxon>
        <taxon>Halobacteriales</taxon>
        <taxon>Halococcaceae</taxon>
        <taxon>Halococcus</taxon>
    </lineage>
</organism>
<feature type="region of interest" description="Disordered" evidence="1">
    <location>
        <begin position="31"/>
        <end position="50"/>
    </location>
</feature>
<name>M0N5X8_9EURY</name>
<evidence type="ECO:0000256" key="1">
    <source>
        <dbReference type="SAM" id="MobiDB-lite"/>
    </source>
</evidence>
<dbReference type="Proteomes" id="UP000011625">
    <property type="component" value="Unassembled WGS sequence"/>
</dbReference>
<evidence type="ECO:0000313" key="2">
    <source>
        <dbReference type="EMBL" id="EMA53286.1"/>
    </source>
</evidence>
<gene>
    <name evidence="2" type="ORF">C450_08227</name>
</gene>
<protein>
    <submittedName>
        <fullName evidence="2">Uncharacterized protein</fullName>
    </submittedName>
</protein>
<dbReference type="PATRIC" id="fig|1227456.3.peg.1656"/>
<reference evidence="2 3" key="1">
    <citation type="journal article" date="2014" name="PLoS Genet.">
        <title>Phylogenetically driven sequencing of extremely halophilic archaea reveals strategies for static and dynamic osmo-response.</title>
        <authorList>
            <person name="Becker E.A."/>
            <person name="Seitzer P.M."/>
            <person name="Tritt A."/>
            <person name="Larsen D."/>
            <person name="Krusor M."/>
            <person name="Yao A.I."/>
            <person name="Wu D."/>
            <person name="Madern D."/>
            <person name="Eisen J.A."/>
            <person name="Darling A.E."/>
            <person name="Facciotti M.T."/>
        </authorList>
    </citation>
    <scope>NUCLEOTIDE SEQUENCE [LARGE SCALE GENOMIC DNA]</scope>
    <source>
        <strain evidence="2 3">DSM 8989</strain>
    </source>
</reference>
<accession>M0N5X8</accession>
<dbReference type="EMBL" id="AOME01000051">
    <property type="protein sequence ID" value="EMA53286.1"/>
    <property type="molecule type" value="Genomic_DNA"/>
</dbReference>
<comment type="caution">
    <text evidence="2">The sequence shown here is derived from an EMBL/GenBank/DDBJ whole genome shotgun (WGS) entry which is preliminary data.</text>
</comment>
<dbReference type="AlphaFoldDB" id="M0N5X8"/>
<keyword evidence="3" id="KW-1185">Reference proteome</keyword>